<dbReference type="SUPFAM" id="SSF47384">
    <property type="entry name" value="Homodimeric domain of signal transducing histidine kinase"/>
    <property type="match status" value="1"/>
</dbReference>
<dbReference type="InterPro" id="IPR035965">
    <property type="entry name" value="PAS-like_dom_sf"/>
</dbReference>
<sequence length="1096" mass="122573">MYHPQHSHSQLDQVIADIEPLKTLLIMTESPFVTFTESFRVHSASELFRQLHPLRPRRTPATTAFMTRALIPLTQFTPNSVFMDHVTTPNGSVALWWSVHGHYRHGALKAVTVVGSYTGAALSPRSFGRITETQLFEMMNHSAAEAFYVLKVDPTDPRGLRSVFCSRLFVQWWGTDKISLDNWLSPIVTPKPVEDGLFEFLRSARERHADEFVIKAADTGQYRWVRAVSIKILGSQGEMTHLFSTIQDITASVLAADLSMSLRYIYELLRDHSPDIIILVDLAVHRPLFISKAWERYTGAGTRSVEENDVEYCRNFIPEDEADWFIRRFTLFMAGKGPLNIRHRFVNMKTGALYHMDLKGTYIREGGRPSAALLVATEVSDLVEAQRRMAETSVLFDQMATTLDDAFWICAPPTVEKIFSDMLFVSYAAHDLLGISPEVLEYDVSTLLTIMSPDTQERILAVFSEFNYNCVFHPADAELHVTVPVTVEGRVKQILIRGSPVLNMRGKVVRVCGVVTDVTELLDLQDKLETSIKWFDLISDNLDCVFYLLSAPKNQTGMDVPLFRMSYINRYWTELTGLPMAKGYDSNYWWTVVHPDDRDYAMKSFTDWTLTRSYRIVRQDGRTVHVTERRVRLTDDGDNLSVAGFVMNNTDLVIAQQQKTEAQAQLHRAQKLESLGVLAGGVSHDFNNALTIVMGNTDMALELVEPGTEVHGMLQEMIEAATRACTFTAQLLSYSGKGQMQVSPVNLATVVSELSQVIRASATPNISVSFEIEDPETVPLIRGDSNQLRQVVMNLTTNGMEAIGGDDPGHFRLSVYGCSYRDVVALEVSDTGKGMSVDVQARLFEPFFSTKSIETVSGMGLAAVKGIVDNHKGKIEVRTVIVAMEQLNARVDALCKHFNVPNELDCLRVAACATKLGLRAEYAVMPHDYYDRTLEERRRLLKAASTDALCKSLIFENIHYSGETGEASETADAHNSRYYICIVQYNRKISDQKLAKFVRTQGGLSRKQVNLRVASEGDALAGFQFNGVAPVGMLKDIPIIVSDAIMAQSYIYCGGGVEHVKMGVKPAEYVSKYRFVDPDTMAAGVEGRIMVADITV</sequence>
<protein>
    <submittedName>
        <fullName evidence="3">Histidine kinase-, DNA gyrase B-, and HSP90-like ATPase</fullName>
    </submittedName>
</protein>
<dbReference type="PRINTS" id="PR00344">
    <property type="entry name" value="BCTRLSENSOR"/>
</dbReference>
<keyword evidence="3" id="KW-0418">Kinase</keyword>
<dbReference type="GO" id="GO:0002161">
    <property type="term" value="F:aminoacyl-tRNA deacylase activity"/>
    <property type="evidence" value="ECO:0007669"/>
    <property type="project" value="InterPro"/>
</dbReference>
<feature type="domain" description="Histidine kinase" evidence="1">
    <location>
        <begin position="681"/>
        <end position="879"/>
    </location>
</feature>
<evidence type="ECO:0000313" key="3">
    <source>
        <dbReference type="EMBL" id="KAG9396574.1"/>
    </source>
</evidence>
<organism evidence="3 4">
    <name type="scientific">Carpediemonas membranifera</name>
    <dbReference type="NCBI Taxonomy" id="201153"/>
    <lineage>
        <taxon>Eukaryota</taxon>
        <taxon>Metamonada</taxon>
        <taxon>Carpediemonas-like organisms</taxon>
        <taxon>Carpediemonas</taxon>
    </lineage>
</organism>
<dbReference type="SMART" id="SM00387">
    <property type="entry name" value="HATPase_c"/>
    <property type="match status" value="1"/>
</dbReference>
<dbReference type="InterPro" id="IPR036754">
    <property type="entry name" value="YbaK/aa-tRNA-synt-asso_dom_sf"/>
</dbReference>
<dbReference type="Gene3D" id="3.90.960.10">
    <property type="entry name" value="YbaK/aminoacyl-tRNA synthetase-associated domain"/>
    <property type="match status" value="1"/>
</dbReference>
<dbReference type="PROSITE" id="PS50109">
    <property type="entry name" value="HIS_KIN"/>
    <property type="match status" value="1"/>
</dbReference>
<evidence type="ECO:0000313" key="4">
    <source>
        <dbReference type="Proteomes" id="UP000717585"/>
    </source>
</evidence>
<keyword evidence="4" id="KW-1185">Reference proteome</keyword>
<dbReference type="InterPro" id="IPR001610">
    <property type="entry name" value="PAC"/>
</dbReference>
<dbReference type="InterPro" id="IPR036097">
    <property type="entry name" value="HisK_dim/P_sf"/>
</dbReference>
<dbReference type="InterPro" id="IPR005467">
    <property type="entry name" value="His_kinase_dom"/>
</dbReference>
<feature type="domain" description="PAC" evidence="2">
    <location>
        <begin position="475"/>
        <end position="530"/>
    </location>
</feature>
<accession>A0A8J6B8R1</accession>
<dbReference type="AlphaFoldDB" id="A0A8J6B8R1"/>
<dbReference type="InterPro" id="IPR013655">
    <property type="entry name" value="PAS_fold_3"/>
</dbReference>
<dbReference type="InterPro" id="IPR000700">
    <property type="entry name" value="PAS-assoc_C"/>
</dbReference>
<dbReference type="InterPro" id="IPR003594">
    <property type="entry name" value="HATPase_dom"/>
</dbReference>
<comment type="caution">
    <text evidence="3">The sequence shown here is derived from an EMBL/GenBank/DDBJ whole genome shotgun (WGS) entry which is preliminary data.</text>
</comment>
<dbReference type="SUPFAM" id="SSF55874">
    <property type="entry name" value="ATPase domain of HSP90 chaperone/DNA topoisomerase II/histidine kinase"/>
    <property type="match status" value="1"/>
</dbReference>
<dbReference type="NCBIfam" id="TIGR00229">
    <property type="entry name" value="sensory_box"/>
    <property type="match status" value="1"/>
</dbReference>
<dbReference type="OrthoDB" id="1058301at2759"/>
<dbReference type="InterPro" id="IPR004358">
    <property type="entry name" value="Sig_transdc_His_kin-like_C"/>
</dbReference>
<dbReference type="SUPFAM" id="SSF55785">
    <property type="entry name" value="PYP-like sensor domain (PAS domain)"/>
    <property type="match status" value="4"/>
</dbReference>
<name>A0A8J6B8R1_9EUKA</name>
<dbReference type="PANTHER" id="PTHR43065:SF42">
    <property type="entry name" value="TWO-COMPONENT SENSOR PPRA"/>
    <property type="match status" value="1"/>
</dbReference>
<dbReference type="SUPFAM" id="SSF55826">
    <property type="entry name" value="YbaK/ProRS associated domain"/>
    <property type="match status" value="1"/>
</dbReference>
<dbReference type="CDD" id="cd04332">
    <property type="entry name" value="YbaK_like"/>
    <property type="match status" value="1"/>
</dbReference>
<dbReference type="EMBL" id="JAHDYR010000005">
    <property type="protein sequence ID" value="KAG9396574.1"/>
    <property type="molecule type" value="Genomic_DNA"/>
</dbReference>
<dbReference type="Pfam" id="PF02518">
    <property type="entry name" value="HATPase_c"/>
    <property type="match status" value="1"/>
</dbReference>
<reference evidence="3" key="1">
    <citation type="submission" date="2021-05" db="EMBL/GenBank/DDBJ databases">
        <title>A free-living protist that lacks canonical eukaryotic 1 DNA replication and segregation systems.</title>
        <authorList>
            <person name="Salas-Leiva D.E."/>
            <person name="Tromer E.C."/>
            <person name="Curtis B.A."/>
            <person name="Jerlstrom-Hultqvist J."/>
            <person name="Kolisko M."/>
            <person name="Yi Z."/>
            <person name="Salas-Leiva J.S."/>
            <person name="Gallot-Lavallee L."/>
            <person name="Kops G.J.P.L."/>
            <person name="Archibald J.M."/>
            <person name="Simpson A.G.B."/>
            <person name="Roger A.J."/>
        </authorList>
    </citation>
    <scope>NUCLEOTIDE SEQUENCE</scope>
    <source>
        <strain evidence="3">BICM</strain>
    </source>
</reference>
<evidence type="ECO:0000259" key="1">
    <source>
        <dbReference type="PROSITE" id="PS50109"/>
    </source>
</evidence>
<gene>
    <name evidence="3" type="ORF">J8273_1582</name>
</gene>
<dbReference type="InterPro" id="IPR000014">
    <property type="entry name" value="PAS"/>
</dbReference>
<dbReference type="Gene3D" id="3.30.565.10">
    <property type="entry name" value="Histidine kinase-like ATPase, C-terminal domain"/>
    <property type="match status" value="1"/>
</dbReference>
<dbReference type="Pfam" id="PF08447">
    <property type="entry name" value="PAS_3"/>
    <property type="match status" value="1"/>
</dbReference>
<evidence type="ECO:0000259" key="2">
    <source>
        <dbReference type="PROSITE" id="PS50113"/>
    </source>
</evidence>
<dbReference type="PANTHER" id="PTHR43065">
    <property type="entry name" value="SENSOR HISTIDINE KINASE"/>
    <property type="match status" value="1"/>
</dbReference>
<keyword evidence="3" id="KW-0808">Transferase</keyword>
<dbReference type="GO" id="GO:0000155">
    <property type="term" value="F:phosphorelay sensor kinase activity"/>
    <property type="evidence" value="ECO:0007669"/>
    <property type="project" value="InterPro"/>
</dbReference>
<proteinExistence type="predicted"/>
<dbReference type="Gene3D" id="3.30.450.20">
    <property type="entry name" value="PAS domain"/>
    <property type="match status" value="4"/>
</dbReference>
<dbReference type="InterPro" id="IPR036890">
    <property type="entry name" value="HATPase_C_sf"/>
</dbReference>
<dbReference type="Gene3D" id="1.10.287.130">
    <property type="match status" value="1"/>
</dbReference>
<dbReference type="Proteomes" id="UP000717585">
    <property type="component" value="Unassembled WGS sequence"/>
</dbReference>
<dbReference type="PROSITE" id="PS50113">
    <property type="entry name" value="PAC"/>
    <property type="match status" value="1"/>
</dbReference>
<dbReference type="SMART" id="SM00086">
    <property type="entry name" value="PAC"/>
    <property type="match status" value="3"/>
</dbReference>